<comment type="caution">
    <text evidence="1">The sequence shown here is derived from an EMBL/GenBank/DDBJ whole genome shotgun (WGS) entry which is preliminary data.</text>
</comment>
<dbReference type="EMBL" id="PEZH01000042">
    <property type="protein sequence ID" value="PIS15015.1"/>
    <property type="molecule type" value="Genomic_DNA"/>
</dbReference>
<dbReference type="SUPFAM" id="SSF46785">
    <property type="entry name" value="Winged helix' DNA-binding domain"/>
    <property type="match status" value="1"/>
</dbReference>
<dbReference type="Proteomes" id="UP000231282">
    <property type="component" value="Unassembled WGS sequence"/>
</dbReference>
<name>A0A2H0WQX5_9BACT</name>
<sequence>MLRHLFISKVRVKLLEEFFSHPQGMFYGRQLVRKIDEQINAVRRELQNLQKGRVLHSEKRGNRIYYFLNPHYSFYEPLMAMIVKRVGLGKQIIKYRSRLGKIRVVFFSQRFVERLPKKDSEEIDIFIVGRVILPELAVLVRKEEEERGEEINYTVMDEKEFRFRLNGRDPFLTGVLIQPKFMVLGSERQLVE</sequence>
<gene>
    <name evidence="1" type="ORF">COT63_02135</name>
</gene>
<protein>
    <recommendedName>
        <fullName evidence="3">HTH arsR-type domain-containing protein</fullName>
    </recommendedName>
</protein>
<reference evidence="2" key="1">
    <citation type="submission" date="2017-09" db="EMBL/GenBank/DDBJ databases">
        <title>Depth-based differentiation of microbial function through sediment-hosted aquifers and enrichment of novel symbionts in the deep terrestrial subsurface.</title>
        <authorList>
            <person name="Probst A.J."/>
            <person name="Ladd B."/>
            <person name="Jarett J.K."/>
            <person name="Geller-Mcgrath D.E."/>
            <person name="Sieber C.M.K."/>
            <person name="Emerson J.B."/>
            <person name="Anantharaman K."/>
            <person name="Thomas B.C."/>
            <person name="Malmstrom R."/>
            <person name="Stieglmeier M."/>
            <person name="Klingl A."/>
            <person name="Woyke T."/>
            <person name="Ryan C.M."/>
            <person name="Banfield J.F."/>
        </authorList>
    </citation>
    <scope>NUCLEOTIDE SEQUENCE [LARGE SCALE GENOMIC DNA]</scope>
</reference>
<proteinExistence type="predicted"/>
<evidence type="ECO:0000313" key="2">
    <source>
        <dbReference type="Proteomes" id="UP000231282"/>
    </source>
</evidence>
<evidence type="ECO:0000313" key="1">
    <source>
        <dbReference type="EMBL" id="PIS15015.1"/>
    </source>
</evidence>
<evidence type="ECO:0008006" key="3">
    <source>
        <dbReference type="Google" id="ProtNLM"/>
    </source>
</evidence>
<dbReference type="AlphaFoldDB" id="A0A2H0WQX5"/>
<accession>A0A2H0WQX5</accession>
<dbReference type="InterPro" id="IPR036390">
    <property type="entry name" value="WH_DNA-bd_sf"/>
</dbReference>
<organism evidence="1 2">
    <name type="scientific">Candidatus Shapirobacteria bacterium CG09_land_8_20_14_0_10_38_17</name>
    <dbReference type="NCBI Taxonomy" id="1974884"/>
    <lineage>
        <taxon>Bacteria</taxon>
        <taxon>Candidatus Shapironibacteriota</taxon>
    </lineage>
</organism>